<evidence type="ECO:0000256" key="1">
    <source>
        <dbReference type="SAM" id="MobiDB-lite"/>
    </source>
</evidence>
<keyword evidence="2" id="KW-1133">Transmembrane helix</keyword>
<proteinExistence type="predicted"/>
<feature type="region of interest" description="Disordered" evidence="1">
    <location>
        <begin position="1"/>
        <end position="53"/>
    </location>
</feature>
<feature type="transmembrane region" description="Helical" evidence="2">
    <location>
        <begin position="107"/>
        <end position="126"/>
    </location>
</feature>
<keyword evidence="2" id="KW-0812">Transmembrane</keyword>
<evidence type="ECO:0000313" key="4">
    <source>
        <dbReference type="Proteomes" id="UP001204953"/>
    </source>
</evidence>
<gene>
    <name evidence="3" type="ORF">NJ959_22965</name>
</gene>
<dbReference type="Proteomes" id="UP001204953">
    <property type="component" value="Unassembled WGS sequence"/>
</dbReference>
<keyword evidence="2" id="KW-0472">Membrane</keyword>
<protein>
    <submittedName>
        <fullName evidence="3">Uncharacterized protein</fullName>
    </submittedName>
</protein>
<feature type="transmembrane region" description="Helical" evidence="2">
    <location>
        <begin position="80"/>
        <end position="101"/>
    </location>
</feature>
<comment type="caution">
    <text evidence="3">The sequence shown here is derived from an EMBL/GenBank/DDBJ whole genome shotgun (WGS) entry which is preliminary data.</text>
</comment>
<feature type="compositionally biased region" description="Polar residues" evidence="1">
    <location>
        <begin position="22"/>
        <end position="41"/>
    </location>
</feature>
<evidence type="ECO:0000313" key="3">
    <source>
        <dbReference type="EMBL" id="MCP2731290.1"/>
    </source>
</evidence>
<feature type="transmembrane region" description="Helical" evidence="2">
    <location>
        <begin position="181"/>
        <end position="203"/>
    </location>
</feature>
<sequence>MLEPTELPKTVKTPDSGETPKTVKTTNIPKTPHPSKTSLEPSKTPETKESPSLSVELAAQDVRRVIDQQKEQNQTLTTKLNILFVTNGALFTSLTVSRLVFFPGVFSLAELLGFLVNFTLLINAFLPRQLAISPNLGDKKFLERYLVLSPEEYQLQMIVNLVETYNANKQRLEDVSSSLQYAAYVTWSLALVITLHVLAIYFLPTIDFSSFG</sequence>
<name>A0AAE3GV87_9CYAN</name>
<dbReference type="EMBL" id="JAMZMM010000308">
    <property type="protein sequence ID" value="MCP2731290.1"/>
    <property type="molecule type" value="Genomic_DNA"/>
</dbReference>
<dbReference type="AlphaFoldDB" id="A0AAE3GV87"/>
<dbReference type="RefSeq" id="WP_254014038.1">
    <property type="nucleotide sequence ID" value="NZ_JAMZMM010000308.1"/>
</dbReference>
<accession>A0AAE3GV87</accession>
<reference evidence="3" key="1">
    <citation type="submission" date="2022-06" db="EMBL/GenBank/DDBJ databases">
        <title>New cyanobacteria of genus Symplocastrum in benthos of Lake Baikal.</title>
        <authorList>
            <person name="Sorokovikova E."/>
            <person name="Tikhonova I."/>
            <person name="Krasnopeev A."/>
            <person name="Evseev P."/>
            <person name="Gladkikh A."/>
            <person name="Belykh O."/>
        </authorList>
    </citation>
    <scope>NUCLEOTIDE SEQUENCE</scope>
    <source>
        <strain evidence="3">BBK-W-15</strain>
    </source>
</reference>
<keyword evidence="4" id="KW-1185">Reference proteome</keyword>
<organism evidence="3 4">
    <name type="scientific">Limnofasciculus baicalensis BBK-W-15</name>
    <dbReference type="NCBI Taxonomy" id="2699891"/>
    <lineage>
        <taxon>Bacteria</taxon>
        <taxon>Bacillati</taxon>
        <taxon>Cyanobacteriota</taxon>
        <taxon>Cyanophyceae</taxon>
        <taxon>Coleofasciculales</taxon>
        <taxon>Coleofasciculaceae</taxon>
        <taxon>Limnofasciculus</taxon>
        <taxon>Limnofasciculus baicalensis</taxon>
    </lineage>
</organism>
<evidence type="ECO:0000256" key="2">
    <source>
        <dbReference type="SAM" id="Phobius"/>
    </source>
</evidence>